<protein>
    <recommendedName>
        <fullName evidence="4">J domain-containing protein</fullName>
    </recommendedName>
</protein>
<sequence length="531" mass="61114">MSNLLKNNAYHILGLDTSAAQRDIQKRSKEIVKYLQIDDTPEYDLDLGVFENFRTEDAVKDAVQKLTSPKKQIKDYFFWFHIADEVDQQAVGILRKKDPEGAIRVWEHNAEGDSTKAMFYKKNLAILYCILLFKEDDKRYLKESLKLWHELINSTKFWSAFTKVYKHNDELNTDQEIISDFHKHASSFLSDLYTEISDTRGDGSYIAEFTKTFNLRGEKTEKVVMAPIFQEITEAVEKLEAMKVSEDGDLDKEEAAQIKQHIGKIQECCNKLIDIGLYDDSQSKTIRDRAAAAIRSIVIDIHNNLDDLPKAEQLLNIAMQFVGSSGMENKLKQDLDQFKQNKKFNDTLAPIMVLINEKKFPEAMALIDKEKEGNTDEDFQKAMDLKKKDAVTLHAISIYIEGKQAMEAKDWDKAVPFYERAAGLIYENIDLFDVNKEVIDSWLDTIKTNVKLLDKENADQVDEVHNKMLKQVDEAFEDKHEQLAIKVLINGYYHVGIVKVLREKGSGGGWGWNWLWWIIAIIIISSIFGSN</sequence>
<comment type="caution">
    <text evidence="2">The sequence shown here is derived from an EMBL/GenBank/DDBJ whole genome shotgun (WGS) entry which is preliminary data.</text>
</comment>
<evidence type="ECO:0000313" key="2">
    <source>
        <dbReference type="EMBL" id="OHA91830.1"/>
    </source>
</evidence>
<evidence type="ECO:0008006" key="4">
    <source>
        <dbReference type="Google" id="ProtNLM"/>
    </source>
</evidence>
<organism evidence="2 3">
    <name type="scientific">Candidatus Zambryskibacteria bacterium RIFCSPHIGHO2_01_FULL_49_18</name>
    <dbReference type="NCBI Taxonomy" id="1802740"/>
    <lineage>
        <taxon>Bacteria</taxon>
        <taxon>Candidatus Zambryskiibacteriota</taxon>
    </lineage>
</organism>
<dbReference type="Proteomes" id="UP000178612">
    <property type="component" value="Unassembled WGS sequence"/>
</dbReference>
<evidence type="ECO:0000313" key="3">
    <source>
        <dbReference type="Proteomes" id="UP000178612"/>
    </source>
</evidence>
<dbReference type="EMBL" id="MHVJ01000005">
    <property type="protein sequence ID" value="OHA91830.1"/>
    <property type="molecule type" value="Genomic_DNA"/>
</dbReference>
<keyword evidence="1" id="KW-0472">Membrane</keyword>
<dbReference type="AlphaFoldDB" id="A0A1G2T3G0"/>
<feature type="transmembrane region" description="Helical" evidence="1">
    <location>
        <begin position="510"/>
        <end position="529"/>
    </location>
</feature>
<proteinExistence type="predicted"/>
<evidence type="ECO:0000256" key="1">
    <source>
        <dbReference type="SAM" id="Phobius"/>
    </source>
</evidence>
<accession>A0A1G2T3G0</accession>
<keyword evidence="1" id="KW-0812">Transmembrane</keyword>
<gene>
    <name evidence="2" type="ORF">A2758_03335</name>
</gene>
<keyword evidence="1" id="KW-1133">Transmembrane helix</keyword>
<reference evidence="2 3" key="1">
    <citation type="journal article" date="2016" name="Nat. Commun.">
        <title>Thousands of microbial genomes shed light on interconnected biogeochemical processes in an aquifer system.</title>
        <authorList>
            <person name="Anantharaman K."/>
            <person name="Brown C.T."/>
            <person name="Hug L.A."/>
            <person name="Sharon I."/>
            <person name="Castelle C.J."/>
            <person name="Probst A.J."/>
            <person name="Thomas B.C."/>
            <person name="Singh A."/>
            <person name="Wilkins M.J."/>
            <person name="Karaoz U."/>
            <person name="Brodie E.L."/>
            <person name="Williams K.H."/>
            <person name="Hubbard S.S."/>
            <person name="Banfield J.F."/>
        </authorList>
    </citation>
    <scope>NUCLEOTIDE SEQUENCE [LARGE SCALE GENOMIC DNA]</scope>
</reference>
<name>A0A1G2T3G0_9BACT</name>